<dbReference type="InterPro" id="IPR045188">
    <property type="entry name" value="Boi1/Boi2-like"/>
</dbReference>
<dbReference type="GO" id="GO:0007032">
    <property type="term" value="P:endosome organization"/>
    <property type="evidence" value="ECO:0007669"/>
    <property type="project" value="UniProtKB-UniRule"/>
</dbReference>
<comment type="function">
    <text evidence="1">Plays a role in endocytic trafficking. Required for receptor recycling from endosomes, both to the trans-Golgi network and the plasma membrane.</text>
</comment>
<evidence type="ECO:0000259" key="2">
    <source>
        <dbReference type="PROSITE" id="PS50003"/>
    </source>
</evidence>
<dbReference type="GO" id="GO:0005829">
    <property type="term" value="C:cytosol"/>
    <property type="evidence" value="ECO:0007669"/>
    <property type="project" value="GOC"/>
</dbReference>
<dbReference type="GO" id="GO:0055037">
    <property type="term" value="C:recycling endosome"/>
    <property type="evidence" value="ECO:0007669"/>
    <property type="project" value="UniProtKB-SubCell"/>
</dbReference>
<dbReference type="Ensembl" id="ENSVKKT00000007823.1">
    <property type="protein sequence ID" value="ENSVKKP00000007623.1"/>
    <property type="gene ID" value="ENSVKKG00000005475.1"/>
</dbReference>
<dbReference type="Proteomes" id="UP000694545">
    <property type="component" value="Unplaced"/>
</dbReference>
<dbReference type="SMART" id="SM00233">
    <property type="entry name" value="PH"/>
    <property type="match status" value="1"/>
</dbReference>
<keyword evidence="4" id="KW-1185">Reference proteome</keyword>
<reference evidence="3" key="1">
    <citation type="submission" date="2025-08" db="UniProtKB">
        <authorList>
            <consortium name="Ensembl"/>
        </authorList>
    </citation>
    <scope>IDENTIFICATION</scope>
</reference>
<dbReference type="SUPFAM" id="SSF50729">
    <property type="entry name" value="PH domain-like"/>
    <property type="match status" value="1"/>
</dbReference>
<evidence type="ECO:0000313" key="4">
    <source>
        <dbReference type="Proteomes" id="UP000694545"/>
    </source>
</evidence>
<name>A0A8D2JEJ9_VARKO</name>
<dbReference type="AlphaFoldDB" id="A0A8D2JEJ9"/>
<keyword evidence="1" id="KW-0597">Phosphoprotein</keyword>
<evidence type="ECO:0000256" key="1">
    <source>
        <dbReference type="RuleBase" id="RU369082"/>
    </source>
</evidence>
<dbReference type="Pfam" id="PF00169">
    <property type="entry name" value="PH"/>
    <property type="match status" value="1"/>
</dbReference>
<dbReference type="InterPro" id="IPR001849">
    <property type="entry name" value="PH_domain"/>
</dbReference>
<dbReference type="InterPro" id="IPR011993">
    <property type="entry name" value="PH-like_dom_sf"/>
</dbReference>
<reference evidence="3" key="2">
    <citation type="submission" date="2025-09" db="UniProtKB">
        <authorList>
            <consortium name="Ensembl"/>
        </authorList>
    </citation>
    <scope>IDENTIFICATION</scope>
</reference>
<comment type="subcellular location">
    <subcellularLocation>
        <location evidence="1">Early endosome</location>
    </subcellularLocation>
    <subcellularLocation>
        <location evidence="1">Recycling endosome</location>
    </subcellularLocation>
    <subcellularLocation>
        <location evidence="1">Golgi apparatus</location>
        <location evidence="1">trans-Golgi network</location>
    </subcellularLocation>
    <subcellularLocation>
        <location evidence="1">Cytoplasmic vesicle</location>
        <location evidence="1">Clathrin-coated vesicle</location>
    </subcellularLocation>
</comment>
<comment type="similarity">
    <text evidence="1">Belongs to the sesquipedalian family.</text>
</comment>
<dbReference type="PANTHER" id="PTHR22902">
    <property type="entry name" value="SESQUIPEDALIAN"/>
    <property type="match status" value="1"/>
</dbReference>
<dbReference type="OMA" id="MANNEQP"/>
<accession>A0A8D2JEJ9</accession>
<proteinExistence type="inferred from homology"/>
<dbReference type="GO" id="GO:0001881">
    <property type="term" value="P:receptor recycling"/>
    <property type="evidence" value="ECO:0007669"/>
    <property type="project" value="UniProtKB-UniRule"/>
</dbReference>
<dbReference type="Gene3D" id="2.30.29.30">
    <property type="entry name" value="Pleckstrin-homology domain (PH domain)/Phosphotyrosine-binding domain (PTB)"/>
    <property type="match status" value="1"/>
</dbReference>
<evidence type="ECO:0000313" key="3">
    <source>
        <dbReference type="Ensembl" id="ENSVKKP00000007623.1"/>
    </source>
</evidence>
<dbReference type="GO" id="GO:0005769">
    <property type="term" value="C:early endosome"/>
    <property type="evidence" value="ECO:0007669"/>
    <property type="project" value="UniProtKB-SubCell"/>
</dbReference>
<dbReference type="PANTHER" id="PTHR22902:SF53">
    <property type="entry name" value="INOSITOL PHOSPHATASE INTERACTING PROTEIN, ISOFORM A"/>
    <property type="match status" value="1"/>
</dbReference>
<keyword evidence="1" id="KW-0968">Cytoplasmic vesicle</keyword>
<feature type="domain" description="PH" evidence="2">
    <location>
        <begin position="17"/>
        <end position="116"/>
    </location>
</feature>
<dbReference type="GO" id="GO:0005802">
    <property type="term" value="C:trans-Golgi network"/>
    <property type="evidence" value="ECO:0007669"/>
    <property type="project" value="UniProtKB-UniRule"/>
</dbReference>
<dbReference type="PROSITE" id="PS50003">
    <property type="entry name" value="PH_DOMAIN"/>
    <property type="match status" value="1"/>
</dbReference>
<organism evidence="3 4">
    <name type="scientific">Varanus komodoensis</name>
    <name type="common">Komodo dragon</name>
    <dbReference type="NCBI Taxonomy" id="61221"/>
    <lineage>
        <taxon>Eukaryota</taxon>
        <taxon>Metazoa</taxon>
        <taxon>Chordata</taxon>
        <taxon>Craniata</taxon>
        <taxon>Vertebrata</taxon>
        <taxon>Euteleostomi</taxon>
        <taxon>Lepidosauria</taxon>
        <taxon>Squamata</taxon>
        <taxon>Bifurcata</taxon>
        <taxon>Unidentata</taxon>
        <taxon>Episquamata</taxon>
        <taxon>Toxicofera</taxon>
        <taxon>Anguimorpha</taxon>
        <taxon>Paleoanguimorpha</taxon>
        <taxon>Varanoidea</taxon>
        <taxon>Varanidae</taxon>
        <taxon>Varanus</taxon>
    </lineage>
</organism>
<dbReference type="GO" id="GO:0030136">
    <property type="term" value="C:clathrin-coated vesicle"/>
    <property type="evidence" value="ECO:0007669"/>
    <property type="project" value="UniProtKB-SubCell"/>
</dbReference>
<sequence>MKLHISSTFLSSYLSQPADRQGLLYKKSSRSASYQPCWCELRGNLLFYRERSGERGSLQLIILEGCTVELQESASKPYTFEIFYPDGLLGSQSYKMAAENQETMEGWVRALSTAGCGYLRALVDELESQFQMLKNQSGSKVEGDPRNLMANNEQPSSTLVGEERFASLSFPRLAYGEPQWQLQGKTNFEVGLKSKDDRDGDFLEVRYQQIFFSAVLGETF</sequence>
<keyword evidence="1" id="KW-0967">Endosome</keyword>
<protein>
    <recommendedName>
        <fullName evidence="1">Sesquipedalian</fullName>
        <shortName evidence="1">Ses</shortName>
    </recommendedName>
    <alternativeName>
        <fullName evidence="1">PH domain-containing endocytic trafficking adaptor</fullName>
    </alternativeName>
</protein>
<keyword evidence="1" id="KW-0333">Golgi apparatus</keyword>
<dbReference type="GO" id="GO:0042147">
    <property type="term" value="P:retrograde transport, endosome to Golgi"/>
    <property type="evidence" value="ECO:0007669"/>
    <property type="project" value="UniProtKB-UniRule"/>
</dbReference>